<dbReference type="EMBL" id="JARQWQ010000016">
    <property type="protein sequence ID" value="KAK2566525.1"/>
    <property type="molecule type" value="Genomic_DNA"/>
</dbReference>
<evidence type="ECO:0000256" key="3">
    <source>
        <dbReference type="ARBA" id="ARBA00022898"/>
    </source>
</evidence>
<reference evidence="7" key="1">
    <citation type="journal article" date="2023" name="G3 (Bethesda)">
        <title>Whole genome assembly and annotation of the endangered Caribbean coral Acropora cervicornis.</title>
        <authorList>
            <person name="Selwyn J.D."/>
            <person name="Vollmer S.V."/>
        </authorList>
    </citation>
    <scope>NUCLEOTIDE SEQUENCE</scope>
    <source>
        <strain evidence="7">K2</strain>
    </source>
</reference>
<dbReference type="InterPro" id="IPR005966">
    <property type="entry name" value="D-Cys_desShydrase"/>
</dbReference>
<name>A0AAD9VA84_ACRCE</name>
<evidence type="ECO:0000313" key="8">
    <source>
        <dbReference type="Proteomes" id="UP001249851"/>
    </source>
</evidence>
<dbReference type="InterPro" id="IPR001926">
    <property type="entry name" value="TrpB-like_PALP"/>
</dbReference>
<keyword evidence="3 5" id="KW-0663">Pyridoxal phosphate</keyword>
<dbReference type="GO" id="GO:0019148">
    <property type="term" value="F:D-cysteine desulfhydrase activity"/>
    <property type="evidence" value="ECO:0007669"/>
    <property type="project" value="TreeGrafter"/>
</dbReference>
<dbReference type="InterPro" id="IPR027278">
    <property type="entry name" value="ACCD_DCysDesulf"/>
</dbReference>
<evidence type="ECO:0000256" key="5">
    <source>
        <dbReference type="PIRSR" id="PIRSR006278-2"/>
    </source>
</evidence>
<dbReference type="PANTHER" id="PTHR43780:SF2">
    <property type="entry name" value="1-AMINOCYCLOPROPANE-1-CARBOXYLATE DEAMINASE-RELATED"/>
    <property type="match status" value="1"/>
</dbReference>
<sequence>MSRNIVRSVRRLSELQRYKPPKWAASLKDIPQHFVRLAQRNTPIHPWDLSQLPKGFSLFIKRDDLTGNTLSGNKVRKLDFLLADALYKNCDTIFTCGGLQSNHCRATAVASRQLGLSCFLFLRSPKQTTDIGCTGNLLLCKIVGSKMIVIPQLPYKHGLKQMMEKMAKEELNQKGSSVYQIEVGGSSYTGMFGYLTAFQELIEQNVLENFDDIVVTAGTGGTAAGIAIGNYLTGSKLKCHAVSVADNTAYAYSKINEDLQAGGLDVQAEEIIDIIDGYQGRGYGLSTQHELESILEISRTTGVMMDPVYNIKAVRGMLTEMKCNPTRFRGQRILYIHTGGVFDLYDGRIDTLLASSSSAAENAQQVASWGDIDDPMPFFDY</sequence>
<comment type="cofactor">
    <cofactor evidence="1">
        <name>pyridoxal 5'-phosphate</name>
        <dbReference type="ChEBI" id="CHEBI:597326"/>
    </cofactor>
</comment>
<gene>
    <name evidence="7" type="ORF">P5673_009143</name>
</gene>
<evidence type="ECO:0000256" key="2">
    <source>
        <dbReference type="ARBA" id="ARBA00008639"/>
    </source>
</evidence>
<protein>
    <submittedName>
        <fullName evidence="7">D-cysteine desulfhydrase 1</fullName>
    </submittedName>
</protein>
<proteinExistence type="inferred from homology"/>
<dbReference type="Proteomes" id="UP001249851">
    <property type="component" value="Unassembled WGS sequence"/>
</dbReference>
<dbReference type="PANTHER" id="PTHR43780">
    <property type="entry name" value="1-AMINOCYCLOPROPANE-1-CARBOXYLATE DEAMINASE-RELATED"/>
    <property type="match status" value="1"/>
</dbReference>
<comment type="similarity">
    <text evidence="2">Belongs to the ACC deaminase/D-cysteine desulfhydrase family.</text>
</comment>
<feature type="active site" description="Nucleophile" evidence="4">
    <location>
        <position position="101"/>
    </location>
</feature>
<dbReference type="NCBIfam" id="TIGR01275">
    <property type="entry name" value="ACC_deam_rel"/>
    <property type="match status" value="1"/>
</dbReference>
<dbReference type="InterPro" id="IPR036052">
    <property type="entry name" value="TrpB-like_PALP_sf"/>
</dbReference>
<comment type="caution">
    <text evidence="7">The sequence shown here is derived from an EMBL/GenBank/DDBJ whole genome shotgun (WGS) entry which is preliminary data.</text>
</comment>
<evidence type="ECO:0000256" key="4">
    <source>
        <dbReference type="PIRSR" id="PIRSR006278-1"/>
    </source>
</evidence>
<feature type="modified residue" description="N6-(pyridoxal phosphate)lysine" evidence="5">
    <location>
        <position position="74"/>
    </location>
</feature>
<evidence type="ECO:0000256" key="1">
    <source>
        <dbReference type="ARBA" id="ARBA00001933"/>
    </source>
</evidence>
<organism evidence="7 8">
    <name type="scientific">Acropora cervicornis</name>
    <name type="common">Staghorn coral</name>
    <dbReference type="NCBI Taxonomy" id="6130"/>
    <lineage>
        <taxon>Eukaryota</taxon>
        <taxon>Metazoa</taxon>
        <taxon>Cnidaria</taxon>
        <taxon>Anthozoa</taxon>
        <taxon>Hexacorallia</taxon>
        <taxon>Scleractinia</taxon>
        <taxon>Astrocoeniina</taxon>
        <taxon>Acroporidae</taxon>
        <taxon>Acropora</taxon>
    </lineage>
</organism>
<evidence type="ECO:0000259" key="6">
    <source>
        <dbReference type="Pfam" id="PF00291"/>
    </source>
</evidence>
<feature type="domain" description="Tryptophan synthase beta chain-like PALP" evidence="6">
    <location>
        <begin position="36"/>
        <end position="339"/>
    </location>
</feature>
<dbReference type="AlphaFoldDB" id="A0AAD9VA84"/>
<accession>A0AAD9VA84</accession>
<reference evidence="7" key="2">
    <citation type="journal article" date="2023" name="Science">
        <title>Genomic signatures of disease resistance in endangered staghorn corals.</title>
        <authorList>
            <person name="Vollmer S.V."/>
            <person name="Selwyn J.D."/>
            <person name="Despard B.A."/>
            <person name="Roesel C.L."/>
        </authorList>
    </citation>
    <scope>NUCLEOTIDE SEQUENCE</scope>
    <source>
        <strain evidence="7">K2</strain>
    </source>
</reference>
<evidence type="ECO:0000313" key="7">
    <source>
        <dbReference type="EMBL" id="KAK2566525.1"/>
    </source>
</evidence>
<keyword evidence="8" id="KW-1185">Reference proteome</keyword>
<dbReference type="Gene3D" id="3.40.50.1100">
    <property type="match status" value="2"/>
</dbReference>
<dbReference type="SUPFAM" id="SSF53686">
    <property type="entry name" value="Tryptophan synthase beta subunit-like PLP-dependent enzymes"/>
    <property type="match status" value="1"/>
</dbReference>
<dbReference type="PIRSF" id="PIRSF006278">
    <property type="entry name" value="ACCD_DCysDesulf"/>
    <property type="match status" value="1"/>
</dbReference>
<dbReference type="Pfam" id="PF00291">
    <property type="entry name" value="PALP"/>
    <property type="match status" value="1"/>
</dbReference>